<protein>
    <submittedName>
        <fullName evidence="2">Methyltransferase domain-containing protein</fullName>
    </submittedName>
</protein>
<dbReference type="PANTHER" id="PTHR43591:SF110">
    <property type="entry name" value="RHODANESE DOMAIN-CONTAINING PROTEIN"/>
    <property type="match status" value="1"/>
</dbReference>
<dbReference type="SUPFAM" id="SSF53335">
    <property type="entry name" value="S-adenosyl-L-methionine-dependent methyltransferases"/>
    <property type="match status" value="1"/>
</dbReference>
<comment type="caution">
    <text evidence="2">The sequence shown here is derived from an EMBL/GenBank/DDBJ whole genome shotgun (WGS) entry which is preliminary data.</text>
</comment>
<dbReference type="EMBL" id="DVMN01000101">
    <property type="protein sequence ID" value="HIU21690.1"/>
    <property type="molecule type" value="Genomic_DNA"/>
</dbReference>
<dbReference type="GO" id="GO:0008757">
    <property type="term" value="F:S-adenosylmethionine-dependent methyltransferase activity"/>
    <property type="evidence" value="ECO:0007669"/>
    <property type="project" value="InterPro"/>
</dbReference>
<evidence type="ECO:0000313" key="3">
    <source>
        <dbReference type="Proteomes" id="UP000824088"/>
    </source>
</evidence>
<dbReference type="GO" id="GO:0032259">
    <property type="term" value="P:methylation"/>
    <property type="evidence" value="ECO:0007669"/>
    <property type="project" value="UniProtKB-KW"/>
</dbReference>
<organism evidence="2 3">
    <name type="scientific">Candidatus Limadaptatus stercorigallinarum</name>
    <dbReference type="NCBI Taxonomy" id="2840845"/>
    <lineage>
        <taxon>Bacteria</taxon>
        <taxon>Bacillati</taxon>
        <taxon>Bacillota</taxon>
        <taxon>Clostridia</taxon>
        <taxon>Eubacteriales</taxon>
        <taxon>Candidatus Limadaptatus</taxon>
    </lineage>
</organism>
<gene>
    <name evidence="2" type="ORF">IAD51_05630</name>
</gene>
<proteinExistence type="predicted"/>
<dbReference type="PANTHER" id="PTHR43591">
    <property type="entry name" value="METHYLTRANSFERASE"/>
    <property type="match status" value="1"/>
</dbReference>
<dbReference type="CDD" id="cd02440">
    <property type="entry name" value="AdoMet_MTases"/>
    <property type="match status" value="1"/>
</dbReference>
<dbReference type="Proteomes" id="UP000824088">
    <property type="component" value="Unassembled WGS sequence"/>
</dbReference>
<name>A0A9D1HUX6_9FIRM</name>
<dbReference type="Gene3D" id="3.40.50.150">
    <property type="entry name" value="Vaccinia Virus protein VP39"/>
    <property type="match status" value="1"/>
</dbReference>
<dbReference type="InterPro" id="IPR029063">
    <property type="entry name" value="SAM-dependent_MTases_sf"/>
</dbReference>
<dbReference type="AlphaFoldDB" id="A0A9D1HUX6"/>
<accession>A0A9D1HUX6</accession>
<evidence type="ECO:0000313" key="2">
    <source>
        <dbReference type="EMBL" id="HIU21690.1"/>
    </source>
</evidence>
<reference evidence="2" key="1">
    <citation type="submission" date="2020-10" db="EMBL/GenBank/DDBJ databases">
        <authorList>
            <person name="Gilroy R."/>
        </authorList>
    </citation>
    <scope>NUCLEOTIDE SEQUENCE</scope>
    <source>
        <strain evidence="2">1063</strain>
    </source>
</reference>
<keyword evidence="2" id="KW-0808">Transferase</keyword>
<sequence>MKDYVRLSKEHFDEMAEMYAASDGTYYSVLPKLACDAAAERLKGEKFGALLDVGCGSGYLISRLAKEHDAEFCGLDISPKMLEKAAEKLTGVPRAVLTEGGADALPYPDGTFGAVTCIMSFHHYPYPEKAVAEAYRVLREGGIYILSDVDKTKYGELEPEAFAAYDADAAARILEGAGFCVTEKISLTPVCYLVAGRKNQVSLI</sequence>
<keyword evidence="2" id="KW-0489">Methyltransferase</keyword>
<reference evidence="2" key="2">
    <citation type="journal article" date="2021" name="PeerJ">
        <title>Extensive microbial diversity within the chicken gut microbiome revealed by metagenomics and culture.</title>
        <authorList>
            <person name="Gilroy R."/>
            <person name="Ravi A."/>
            <person name="Getino M."/>
            <person name="Pursley I."/>
            <person name="Horton D.L."/>
            <person name="Alikhan N.F."/>
            <person name="Baker D."/>
            <person name="Gharbi K."/>
            <person name="Hall N."/>
            <person name="Watson M."/>
            <person name="Adriaenssens E.M."/>
            <person name="Foster-Nyarko E."/>
            <person name="Jarju S."/>
            <person name="Secka A."/>
            <person name="Antonio M."/>
            <person name="Oren A."/>
            <person name="Chaudhuri R.R."/>
            <person name="La Ragione R."/>
            <person name="Hildebrand F."/>
            <person name="Pallen M.J."/>
        </authorList>
    </citation>
    <scope>NUCLEOTIDE SEQUENCE</scope>
    <source>
        <strain evidence="2">1063</strain>
    </source>
</reference>
<dbReference type="InterPro" id="IPR013216">
    <property type="entry name" value="Methyltransf_11"/>
</dbReference>
<evidence type="ECO:0000259" key="1">
    <source>
        <dbReference type="Pfam" id="PF08241"/>
    </source>
</evidence>
<feature type="domain" description="Methyltransferase type 11" evidence="1">
    <location>
        <begin position="51"/>
        <end position="145"/>
    </location>
</feature>
<dbReference type="Pfam" id="PF08241">
    <property type="entry name" value="Methyltransf_11"/>
    <property type="match status" value="1"/>
</dbReference>